<organism evidence="1 2">
    <name type="scientific">Shewanella khirikhana</name>
    <dbReference type="NCBI Taxonomy" id="1965282"/>
    <lineage>
        <taxon>Bacteria</taxon>
        <taxon>Pseudomonadati</taxon>
        <taxon>Pseudomonadota</taxon>
        <taxon>Gammaproteobacteria</taxon>
        <taxon>Alteromonadales</taxon>
        <taxon>Shewanellaceae</taxon>
        <taxon>Shewanella</taxon>
    </lineage>
</organism>
<reference evidence="2" key="1">
    <citation type="submission" date="2017-03" db="EMBL/GenBank/DDBJ databases">
        <title>Full genome sequence of a non-lethal Shewanella isolate that potentiates virulence of Vibio parahaemolyticus causing acute hepatopancreatic necrosis disease (AHPND) in shrimp.</title>
        <authorList>
            <person name="Prachumwat A."/>
            <person name="Sritunyalucksana K."/>
        </authorList>
    </citation>
    <scope>NUCLEOTIDE SEQUENCE [LARGE SCALE GENOMIC DNA]</scope>
    <source>
        <strain evidence="2">TH2012</strain>
    </source>
</reference>
<gene>
    <name evidence="1" type="ORF">STH12_01769</name>
</gene>
<sequence>MGSRTGTAAIDMTDISRVAFPERYRQYNFFQLVELLHRLHGHDPENEDWERDAKLSFRANPSLGFAAADISSLTHENGRLQLETCFMGLGGAQSPLPNYMLDMLIEDEEGTRARFLDFFSNRLTSLLYRSWRKYRYYVQFQHDAKDSFSSQVFALVGLSSDALRQDDSINWSKMLAYAGMLAGRSRSPQVLSGIVAHCFDLTDVSVREWQFRWVPIPDDQRSTLGRANVQLGRTSLLGQKTPDVSGKFVLCINELTQERFRDLLPSGREFTSLCRLIEMVLREQMAFDLELTLRDDEDPMLTLDGNTASQLGWSSFLGQPNSGQKRVLIQIRE</sequence>
<name>A0ABM7DB49_9GAMM</name>
<dbReference type="PANTHER" id="PTHR35564:SF3">
    <property type="entry name" value="TYPE VI SECRETION SYSTEM BASEPLATE SUBUNIT TSSG"/>
    <property type="match status" value="1"/>
</dbReference>
<accession>A0ABM7DB49</accession>
<dbReference type="RefSeq" id="WP_218567781.1">
    <property type="nucleotide sequence ID" value="NZ_CP020373.1"/>
</dbReference>
<dbReference type="Proteomes" id="UP000278437">
    <property type="component" value="Chromosome"/>
</dbReference>
<protein>
    <recommendedName>
        <fullName evidence="3">Type VI secretion protein</fullName>
    </recommendedName>
</protein>
<dbReference type="Pfam" id="PF06996">
    <property type="entry name" value="T6SS_TssG"/>
    <property type="match status" value="1"/>
</dbReference>
<evidence type="ECO:0000313" key="1">
    <source>
        <dbReference type="EMBL" id="AZQ10877.1"/>
    </source>
</evidence>
<keyword evidence="2" id="KW-1185">Reference proteome</keyword>
<dbReference type="EMBL" id="CP020373">
    <property type="protein sequence ID" value="AZQ10877.1"/>
    <property type="molecule type" value="Genomic_DNA"/>
</dbReference>
<proteinExistence type="predicted"/>
<evidence type="ECO:0008006" key="3">
    <source>
        <dbReference type="Google" id="ProtNLM"/>
    </source>
</evidence>
<dbReference type="InterPro" id="IPR010732">
    <property type="entry name" value="T6SS_TssG-like"/>
</dbReference>
<dbReference type="NCBIfam" id="TIGR03347">
    <property type="entry name" value="VI_chp_1"/>
    <property type="match status" value="1"/>
</dbReference>
<evidence type="ECO:0000313" key="2">
    <source>
        <dbReference type="Proteomes" id="UP000278437"/>
    </source>
</evidence>
<dbReference type="PANTHER" id="PTHR35564">
    <property type="match status" value="1"/>
</dbReference>